<sequence>MSVKKIILLVSLDIEGTFDNAWCSAIRNQLFAHKSLIDLYGMVTGFLRDRKVVVVRYAGGKVATQEHEDLGIYVQAFADDLVPMFSEQSSSGAN</sequence>
<reference evidence="1 2" key="1">
    <citation type="journal article" date="2019" name="Commun. Biol.">
        <title>The bagworm genome reveals a unique fibroin gene that provides high tensile strength.</title>
        <authorList>
            <person name="Kono N."/>
            <person name="Nakamura H."/>
            <person name="Ohtoshi R."/>
            <person name="Tomita M."/>
            <person name="Numata K."/>
            <person name="Arakawa K."/>
        </authorList>
    </citation>
    <scope>NUCLEOTIDE SEQUENCE [LARGE SCALE GENOMIC DNA]</scope>
</reference>
<comment type="caution">
    <text evidence="1">The sequence shown here is derived from an EMBL/GenBank/DDBJ whole genome shotgun (WGS) entry which is preliminary data.</text>
</comment>
<evidence type="ECO:0000313" key="1">
    <source>
        <dbReference type="EMBL" id="GBP54226.1"/>
    </source>
</evidence>
<gene>
    <name evidence="1" type="ORF">EVAR_43251_1</name>
</gene>
<organism evidence="1 2">
    <name type="scientific">Eumeta variegata</name>
    <name type="common">Bagworm moth</name>
    <name type="synonym">Eumeta japonica</name>
    <dbReference type="NCBI Taxonomy" id="151549"/>
    <lineage>
        <taxon>Eukaryota</taxon>
        <taxon>Metazoa</taxon>
        <taxon>Ecdysozoa</taxon>
        <taxon>Arthropoda</taxon>
        <taxon>Hexapoda</taxon>
        <taxon>Insecta</taxon>
        <taxon>Pterygota</taxon>
        <taxon>Neoptera</taxon>
        <taxon>Endopterygota</taxon>
        <taxon>Lepidoptera</taxon>
        <taxon>Glossata</taxon>
        <taxon>Ditrysia</taxon>
        <taxon>Tineoidea</taxon>
        <taxon>Psychidae</taxon>
        <taxon>Oiketicinae</taxon>
        <taxon>Eumeta</taxon>
    </lineage>
</organism>
<name>A0A4C1WRW2_EUMVA</name>
<dbReference type="EMBL" id="BGZK01000641">
    <property type="protein sequence ID" value="GBP54226.1"/>
    <property type="molecule type" value="Genomic_DNA"/>
</dbReference>
<protein>
    <recommendedName>
        <fullName evidence="3">Reverse transcriptase domain-containing protein</fullName>
    </recommendedName>
</protein>
<evidence type="ECO:0000313" key="2">
    <source>
        <dbReference type="Proteomes" id="UP000299102"/>
    </source>
</evidence>
<evidence type="ECO:0008006" key="3">
    <source>
        <dbReference type="Google" id="ProtNLM"/>
    </source>
</evidence>
<dbReference type="AlphaFoldDB" id="A0A4C1WRW2"/>
<keyword evidence="2" id="KW-1185">Reference proteome</keyword>
<accession>A0A4C1WRW2</accession>
<proteinExistence type="predicted"/>
<dbReference type="OrthoDB" id="411871at2759"/>
<dbReference type="Proteomes" id="UP000299102">
    <property type="component" value="Unassembled WGS sequence"/>
</dbReference>